<dbReference type="Gene3D" id="1.25.40.80">
    <property type="match status" value="1"/>
</dbReference>
<dbReference type="Gene3D" id="3.40.50.620">
    <property type="entry name" value="HUPs"/>
    <property type="match status" value="1"/>
</dbReference>
<dbReference type="Proteomes" id="UP000886523">
    <property type="component" value="Unassembled WGS sequence"/>
</dbReference>
<dbReference type="GO" id="GO:0003677">
    <property type="term" value="F:DNA binding"/>
    <property type="evidence" value="ECO:0007669"/>
    <property type="project" value="TreeGrafter"/>
</dbReference>
<feature type="binding site" evidence="4">
    <location>
        <begin position="391"/>
        <end position="398"/>
    </location>
    <ligand>
        <name>FAD</name>
        <dbReference type="ChEBI" id="CHEBI:57692"/>
    </ligand>
</feature>
<evidence type="ECO:0000256" key="5">
    <source>
        <dbReference type="PIRSR" id="PIRSR602081-2"/>
    </source>
</evidence>
<dbReference type="Pfam" id="PF00875">
    <property type="entry name" value="DNA_photolyase"/>
    <property type="match status" value="1"/>
</dbReference>
<evidence type="ECO:0000256" key="3">
    <source>
        <dbReference type="ARBA" id="ARBA00022827"/>
    </source>
</evidence>
<feature type="site" description="Electron transfer via tryptophanyl radical" evidence="5">
    <location>
        <position position="423"/>
    </location>
</feature>
<dbReference type="PANTHER" id="PTHR11455">
    <property type="entry name" value="CRYPTOCHROME"/>
    <property type="match status" value="1"/>
</dbReference>
<evidence type="ECO:0000256" key="4">
    <source>
        <dbReference type="PIRSR" id="PIRSR602081-1"/>
    </source>
</evidence>
<name>A0A9P6AYE1_9AGAM</name>
<dbReference type="AlphaFoldDB" id="A0A9P6AYE1"/>
<organism evidence="8 9">
    <name type="scientific">Hydnum rufescens UP504</name>
    <dbReference type="NCBI Taxonomy" id="1448309"/>
    <lineage>
        <taxon>Eukaryota</taxon>
        <taxon>Fungi</taxon>
        <taxon>Dikarya</taxon>
        <taxon>Basidiomycota</taxon>
        <taxon>Agaricomycotina</taxon>
        <taxon>Agaricomycetes</taxon>
        <taxon>Cantharellales</taxon>
        <taxon>Hydnaceae</taxon>
        <taxon>Hydnum</taxon>
    </lineage>
</organism>
<evidence type="ECO:0000313" key="9">
    <source>
        <dbReference type="Proteomes" id="UP000886523"/>
    </source>
</evidence>
<keyword evidence="9" id="KW-1185">Reference proteome</keyword>
<dbReference type="PROSITE" id="PS51645">
    <property type="entry name" value="PHR_CRY_ALPHA_BETA"/>
    <property type="match status" value="1"/>
</dbReference>
<proteinExistence type="inferred from homology"/>
<dbReference type="GO" id="GO:0005634">
    <property type="term" value="C:nucleus"/>
    <property type="evidence" value="ECO:0007669"/>
    <property type="project" value="TreeGrafter"/>
</dbReference>
<dbReference type="GO" id="GO:0071949">
    <property type="term" value="F:FAD binding"/>
    <property type="evidence" value="ECO:0007669"/>
    <property type="project" value="TreeGrafter"/>
</dbReference>
<dbReference type="InterPro" id="IPR006050">
    <property type="entry name" value="DNA_photolyase_N"/>
</dbReference>
<dbReference type="InterPro" id="IPR005101">
    <property type="entry name" value="Cryptochr/Photolyase_FAD-bd"/>
</dbReference>
<dbReference type="InterPro" id="IPR036155">
    <property type="entry name" value="Crypto/Photolyase_N_sf"/>
</dbReference>
<feature type="site" description="Electron transfer via tryptophanyl radical" evidence="5">
    <location>
        <position position="518"/>
    </location>
</feature>
<dbReference type="GO" id="GO:0043153">
    <property type="term" value="P:entrainment of circadian clock by photoperiod"/>
    <property type="evidence" value="ECO:0007669"/>
    <property type="project" value="TreeGrafter"/>
</dbReference>
<evidence type="ECO:0000313" key="8">
    <source>
        <dbReference type="EMBL" id="KAF9514152.1"/>
    </source>
</evidence>
<dbReference type="SUPFAM" id="SSF48173">
    <property type="entry name" value="Cryptochrome/photolyase FAD-binding domain"/>
    <property type="match status" value="1"/>
</dbReference>
<evidence type="ECO:0000256" key="6">
    <source>
        <dbReference type="SAM" id="MobiDB-lite"/>
    </source>
</evidence>
<dbReference type="InterPro" id="IPR002081">
    <property type="entry name" value="Cryptochrome/DNA_photolyase_1"/>
</dbReference>
<dbReference type="OrthoDB" id="435881at2759"/>
<comment type="cofactor">
    <cofactor evidence="4">
        <name>FAD</name>
        <dbReference type="ChEBI" id="CHEBI:57692"/>
    </cofactor>
    <text evidence="4">Binds 1 FAD per subunit.</text>
</comment>
<dbReference type="GO" id="GO:0032922">
    <property type="term" value="P:circadian regulation of gene expression"/>
    <property type="evidence" value="ECO:0007669"/>
    <property type="project" value="TreeGrafter"/>
</dbReference>
<sequence>MPAQKRKTSLGASATKKRKVRDRGHDDTKENPSPQSSVLASIEELPGRVATSKAAAVVDANPPYRQLLEAQDHSVESQPGESVVYWMRMEDMRNLAVNHARRHCIPLLVLFVISMEDYKAHDRSPRRIDFMLRNLKILQSSLNILDIPLYIISHTPRTAIPHCVVARLHEWRATRVFANIEYGVDELRRDIKVITLGREDQPAIEATFVDDKSIVAPGKLATLKGKQYAVYSPWLKAWTDHVKSHPETIRPLPILTANDSHIRSSTSLYHTLFDTPVPDSLPGFECVDAEKIAVLWPAGTSAARQIFERFLQTRARQSQLGDSSPLADGAETTKNESRLAIFQDEPIPSLRRYICPGAHPSLDGLDARFFRYFLGAHQYDRTTFLGSYTSEIAWRDFYSHVMCAFPRLSMGRPYLEKFVEVKWETDGKALERWMQGRTGVPIVDAAMRQANTQGWMHNRARMIAATYLAKDLMIDWRLGERAGSLFFTDLCDTLNFLALQYFMQKFIDGDLCNNNGGWQWCTSTGVDSQPYFRIFNPYTQAEKAGNSSSLLIHPGLISRLLSPGDYIRHFVPELKDLEGKALYSPHNHLHAITFERLGYPAPLIDHADARERALRRYKNPGEL</sequence>
<comment type="similarity">
    <text evidence="1">Belongs to the DNA photolyase class-1 family.</text>
</comment>
<feature type="binding site" evidence="4">
    <location>
        <position position="388"/>
    </location>
    <ligand>
        <name>FAD</name>
        <dbReference type="ChEBI" id="CHEBI:57692"/>
    </ligand>
</feature>
<accession>A0A9P6AYE1</accession>
<dbReference type="SUPFAM" id="SSF52425">
    <property type="entry name" value="Cryptochrome/photolyase, N-terminal domain"/>
    <property type="match status" value="1"/>
</dbReference>
<dbReference type="InterPro" id="IPR036134">
    <property type="entry name" value="Crypto/Photolyase_FAD-like_sf"/>
</dbReference>
<dbReference type="Gene3D" id="1.10.579.10">
    <property type="entry name" value="DNA Cyclobutane Dipyrimidine Photolyase, subunit A, domain 3"/>
    <property type="match status" value="1"/>
</dbReference>
<feature type="binding site" evidence="4">
    <location>
        <begin position="508"/>
        <end position="510"/>
    </location>
    <ligand>
        <name>FAD</name>
        <dbReference type="ChEBI" id="CHEBI:57692"/>
    </ligand>
</feature>
<evidence type="ECO:0000256" key="1">
    <source>
        <dbReference type="ARBA" id="ARBA00005862"/>
    </source>
</evidence>
<reference evidence="8" key="1">
    <citation type="journal article" date="2020" name="Nat. Commun.">
        <title>Large-scale genome sequencing of mycorrhizal fungi provides insights into the early evolution of symbiotic traits.</title>
        <authorList>
            <person name="Miyauchi S."/>
            <person name="Kiss E."/>
            <person name="Kuo A."/>
            <person name="Drula E."/>
            <person name="Kohler A."/>
            <person name="Sanchez-Garcia M."/>
            <person name="Morin E."/>
            <person name="Andreopoulos B."/>
            <person name="Barry K.W."/>
            <person name="Bonito G."/>
            <person name="Buee M."/>
            <person name="Carver A."/>
            <person name="Chen C."/>
            <person name="Cichocki N."/>
            <person name="Clum A."/>
            <person name="Culley D."/>
            <person name="Crous P.W."/>
            <person name="Fauchery L."/>
            <person name="Girlanda M."/>
            <person name="Hayes R.D."/>
            <person name="Keri Z."/>
            <person name="LaButti K."/>
            <person name="Lipzen A."/>
            <person name="Lombard V."/>
            <person name="Magnuson J."/>
            <person name="Maillard F."/>
            <person name="Murat C."/>
            <person name="Nolan M."/>
            <person name="Ohm R.A."/>
            <person name="Pangilinan J."/>
            <person name="Pereira M.F."/>
            <person name="Perotto S."/>
            <person name="Peter M."/>
            <person name="Pfister S."/>
            <person name="Riley R."/>
            <person name="Sitrit Y."/>
            <person name="Stielow J.B."/>
            <person name="Szollosi G."/>
            <person name="Zifcakova L."/>
            <person name="Stursova M."/>
            <person name="Spatafora J.W."/>
            <person name="Tedersoo L."/>
            <person name="Vaario L.M."/>
            <person name="Yamada A."/>
            <person name="Yan M."/>
            <person name="Wang P."/>
            <person name="Xu J."/>
            <person name="Bruns T."/>
            <person name="Baldrian P."/>
            <person name="Vilgalys R."/>
            <person name="Dunand C."/>
            <person name="Henrissat B."/>
            <person name="Grigoriev I.V."/>
            <person name="Hibbett D."/>
            <person name="Nagy L.G."/>
            <person name="Martin F.M."/>
        </authorList>
    </citation>
    <scope>NUCLEOTIDE SEQUENCE</scope>
    <source>
        <strain evidence="8">UP504</strain>
    </source>
</reference>
<feature type="site" description="Electron transfer via tryptophanyl radical" evidence="5">
    <location>
        <position position="476"/>
    </location>
</feature>
<keyword evidence="2 4" id="KW-0285">Flavoprotein</keyword>
<dbReference type="EMBL" id="MU128964">
    <property type="protein sequence ID" value="KAF9514152.1"/>
    <property type="molecule type" value="Genomic_DNA"/>
</dbReference>
<dbReference type="Pfam" id="PF03441">
    <property type="entry name" value="FAD_binding_7"/>
    <property type="match status" value="2"/>
</dbReference>
<comment type="caution">
    <text evidence="8">The sequence shown here is derived from an EMBL/GenBank/DDBJ whole genome shotgun (WGS) entry which is preliminary data.</text>
</comment>
<dbReference type="GO" id="GO:0005737">
    <property type="term" value="C:cytoplasm"/>
    <property type="evidence" value="ECO:0007669"/>
    <property type="project" value="TreeGrafter"/>
</dbReference>
<evidence type="ECO:0000259" key="7">
    <source>
        <dbReference type="PROSITE" id="PS51645"/>
    </source>
</evidence>
<gene>
    <name evidence="8" type="ORF">BS47DRAFT_1361955</name>
</gene>
<dbReference type="PANTHER" id="PTHR11455:SF18">
    <property type="entry name" value="SI:CH1073-390K14.1"/>
    <property type="match status" value="1"/>
</dbReference>
<feature type="domain" description="Photolyase/cryptochrome alpha/beta" evidence="7">
    <location>
        <begin position="79"/>
        <end position="214"/>
    </location>
</feature>
<dbReference type="InterPro" id="IPR014729">
    <property type="entry name" value="Rossmann-like_a/b/a_fold"/>
</dbReference>
<evidence type="ECO:0000256" key="2">
    <source>
        <dbReference type="ARBA" id="ARBA00022630"/>
    </source>
</evidence>
<dbReference type="GO" id="GO:0003904">
    <property type="term" value="F:deoxyribodipyrimidine photo-lyase activity"/>
    <property type="evidence" value="ECO:0007669"/>
    <property type="project" value="TreeGrafter"/>
</dbReference>
<keyword evidence="3 4" id="KW-0274">FAD</keyword>
<feature type="region of interest" description="Disordered" evidence="6">
    <location>
        <begin position="1"/>
        <end position="40"/>
    </location>
</feature>
<protein>
    <recommendedName>
        <fullName evidence="7">Photolyase/cryptochrome alpha/beta domain-containing protein</fullName>
    </recommendedName>
</protein>